<protein>
    <recommendedName>
        <fullName evidence="4">Lipoprotein</fullName>
    </recommendedName>
</protein>
<evidence type="ECO:0000313" key="2">
    <source>
        <dbReference type="EMBL" id="MEE4590132.1"/>
    </source>
</evidence>
<evidence type="ECO:0000256" key="1">
    <source>
        <dbReference type="SAM" id="SignalP"/>
    </source>
</evidence>
<sequence>MAPPFASTLATALLLAGTALAGCGSGGPGGSDDGSLDVWVYHRRAALPTPTGKDLWFECRSARLAPSRARP</sequence>
<evidence type="ECO:0008006" key="4">
    <source>
        <dbReference type="Google" id="ProtNLM"/>
    </source>
</evidence>
<dbReference type="RefSeq" id="WP_079059565.1">
    <property type="nucleotide sequence ID" value="NZ_CP108856.1"/>
</dbReference>
<gene>
    <name evidence="2" type="ORF">V2K49_45480</name>
</gene>
<dbReference type="Proteomes" id="UP001354649">
    <property type="component" value="Unassembled WGS sequence"/>
</dbReference>
<keyword evidence="1" id="KW-0732">Signal</keyword>
<evidence type="ECO:0000313" key="3">
    <source>
        <dbReference type="Proteomes" id="UP001354649"/>
    </source>
</evidence>
<dbReference type="GeneID" id="97431237"/>
<dbReference type="EMBL" id="JAZBJQ010000069">
    <property type="protein sequence ID" value="MEE4590132.1"/>
    <property type="molecule type" value="Genomic_DNA"/>
</dbReference>
<dbReference type="AlphaFoldDB" id="A0ABD5JQX8"/>
<comment type="caution">
    <text evidence="2">The sequence shown here is derived from an EMBL/GenBank/DDBJ whole genome shotgun (WGS) entry which is preliminary data.</text>
</comment>
<name>A0ABD5JQX8_9ACTN</name>
<organism evidence="2 3">
    <name type="scientific">Streptomyces antimycoticus</name>
    <dbReference type="NCBI Taxonomy" id="68175"/>
    <lineage>
        <taxon>Bacteria</taxon>
        <taxon>Bacillati</taxon>
        <taxon>Actinomycetota</taxon>
        <taxon>Actinomycetes</taxon>
        <taxon>Kitasatosporales</taxon>
        <taxon>Streptomycetaceae</taxon>
        <taxon>Streptomyces</taxon>
        <taxon>Streptomyces violaceusniger group</taxon>
    </lineage>
</organism>
<accession>A0ABD5JQX8</accession>
<reference evidence="2 3" key="1">
    <citation type="submission" date="2023-11" db="EMBL/GenBank/DDBJ databases">
        <title>30 novel species of actinomycetes from the DSMZ collection.</title>
        <authorList>
            <person name="Nouioui I."/>
        </authorList>
    </citation>
    <scope>NUCLEOTIDE SEQUENCE [LARGE SCALE GENOMIC DNA]</scope>
    <source>
        <strain evidence="2 3">DSM 41602</strain>
    </source>
</reference>
<proteinExistence type="predicted"/>
<feature type="signal peptide" evidence="1">
    <location>
        <begin position="1"/>
        <end position="21"/>
    </location>
</feature>
<feature type="chain" id="PRO_5044754759" description="Lipoprotein" evidence="1">
    <location>
        <begin position="22"/>
        <end position="71"/>
    </location>
</feature>